<evidence type="ECO:0000313" key="2">
    <source>
        <dbReference type="EMBL" id="MFD1642059.1"/>
    </source>
</evidence>
<protein>
    <recommendedName>
        <fullName evidence="1">DUF7999 domain-containing protein</fullName>
    </recommendedName>
</protein>
<dbReference type="RefSeq" id="WP_256395565.1">
    <property type="nucleotide sequence ID" value="NZ_JANHDJ010000002.1"/>
</dbReference>
<sequence length="96" mass="10392">MVSSTTPHTPCAIDRPMNDHGALMLSEITGSRTFQVVEYATREVRETLELAADGAVVRVWLEPISSRGDAWRAIDIEGGVETTPGGSKLLQQPVTL</sequence>
<organism evidence="2 3">
    <name type="scientific">Halohasta litorea</name>
    <dbReference type="NCBI Taxonomy" id="869891"/>
    <lineage>
        <taxon>Archaea</taxon>
        <taxon>Methanobacteriati</taxon>
        <taxon>Methanobacteriota</taxon>
        <taxon>Stenosarchaea group</taxon>
        <taxon>Halobacteria</taxon>
        <taxon>Halobacteriales</taxon>
        <taxon>Haloferacaceae</taxon>
        <taxon>Halohasta</taxon>
    </lineage>
</organism>
<dbReference type="EMBL" id="JBHUDM010000002">
    <property type="protein sequence ID" value="MFD1642059.1"/>
    <property type="molecule type" value="Genomic_DNA"/>
</dbReference>
<evidence type="ECO:0000313" key="3">
    <source>
        <dbReference type="Proteomes" id="UP001597052"/>
    </source>
</evidence>
<accession>A0ABD6DAA3</accession>
<dbReference type="InterPro" id="IPR058312">
    <property type="entry name" value="DUF7999"/>
</dbReference>
<dbReference type="Pfam" id="PF26006">
    <property type="entry name" value="DUF7999"/>
    <property type="match status" value="1"/>
</dbReference>
<reference evidence="2 3" key="1">
    <citation type="journal article" date="2019" name="Int. J. Syst. Evol. Microbiol.">
        <title>The Global Catalogue of Microorganisms (GCM) 10K type strain sequencing project: providing services to taxonomists for standard genome sequencing and annotation.</title>
        <authorList>
            <consortium name="The Broad Institute Genomics Platform"/>
            <consortium name="The Broad Institute Genome Sequencing Center for Infectious Disease"/>
            <person name="Wu L."/>
            <person name="Ma J."/>
        </authorList>
    </citation>
    <scope>NUCLEOTIDE SEQUENCE [LARGE SCALE GENOMIC DNA]</scope>
    <source>
        <strain evidence="2 3">CGMCC 1.10593</strain>
    </source>
</reference>
<keyword evidence="3" id="KW-1185">Reference proteome</keyword>
<evidence type="ECO:0000259" key="1">
    <source>
        <dbReference type="Pfam" id="PF26006"/>
    </source>
</evidence>
<feature type="domain" description="DUF7999" evidence="1">
    <location>
        <begin position="7"/>
        <end position="77"/>
    </location>
</feature>
<dbReference type="Proteomes" id="UP001597052">
    <property type="component" value="Unassembled WGS sequence"/>
</dbReference>
<gene>
    <name evidence="2" type="ORF">ACFSBW_09265</name>
</gene>
<dbReference type="AlphaFoldDB" id="A0ABD6DAA3"/>
<proteinExistence type="predicted"/>
<comment type="caution">
    <text evidence="2">The sequence shown here is derived from an EMBL/GenBank/DDBJ whole genome shotgun (WGS) entry which is preliminary data.</text>
</comment>
<name>A0ABD6DAA3_9EURY</name>